<dbReference type="InterPro" id="IPR000049">
    <property type="entry name" value="ET-Flavoprotein_bsu_CS"/>
</dbReference>
<dbReference type="InterPro" id="IPR012255">
    <property type="entry name" value="ETF_b"/>
</dbReference>
<dbReference type="EMBL" id="JANUCT010000012">
    <property type="protein sequence ID" value="MCS3903837.1"/>
    <property type="molecule type" value="Genomic_DNA"/>
</dbReference>
<dbReference type="InterPro" id="IPR014730">
    <property type="entry name" value="ETF_a/b_N"/>
</dbReference>
<dbReference type="Gene3D" id="3.40.50.620">
    <property type="entry name" value="HUPs"/>
    <property type="match status" value="1"/>
</dbReference>
<dbReference type="InterPro" id="IPR014729">
    <property type="entry name" value="Rossmann-like_a/b/a_fold"/>
</dbReference>
<evidence type="ECO:0000313" key="7">
    <source>
        <dbReference type="EMBL" id="MCS3903837.1"/>
    </source>
</evidence>
<evidence type="ECO:0000256" key="4">
    <source>
        <dbReference type="ARBA" id="ARBA00022982"/>
    </source>
</evidence>
<dbReference type="Pfam" id="PF01012">
    <property type="entry name" value="ETF"/>
    <property type="match status" value="1"/>
</dbReference>
<comment type="similarity">
    <text evidence="1">Belongs to the ETF beta-subunit/FixA family.</text>
</comment>
<dbReference type="PROSITE" id="PS01065">
    <property type="entry name" value="ETF_BETA"/>
    <property type="match status" value="1"/>
</dbReference>
<dbReference type="RefSeq" id="WP_259055812.1">
    <property type="nucleotide sequence ID" value="NZ_JANUCT010000012.1"/>
</dbReference>
<dbReference type="PANTHER" id="PTHR21294:SF8">
    <property type="entry name" value="ELECTRON TRANSFER FLAVOPROTEIN SUBUNIT BETA"/>
    <property type="match status" value="1"/>
</dbReference>
<dbReference type="InterPro" id="IPR033948">
    <property type="entry name" value="ETF_beta_N"/>
</dbReference>
<dbReference type="Proteomes" id="UP001204445">
    <property type="component" value="Unassembled WGS sequence"/>
</dbReference>
<evidence type="ECO:0000256" key="2">
    <source>
        <dbReference type="ARBA" id="ARBA00016797"/>
    </source>
</evidence>
<evidence type="ECO:0000259" key="6">
    <source>
        <dbReference type="SMART" id="SM00893"/>
    </source>
</evidence>
<feature type="domain" description="Electron transfer flavoprotein alpha/beta-subunit N-terminal" evidence="6">
    <location>
        <begin position="23"/>
        <end position="218"/>
    </location>
</feature>
<keyword evidence="4" id="KW-0249">Electron transport</keyword>
<evidence type="ECO:0000313" key="8">
    <source>
        <dbReference type="Proteomes" id="UP001204445"/>
    </source>
</evidence>
<dbReference type="SMART" id="SM00893">
    <property type="entry name" value="ETF"/>
    <property type="match status" value="1"/>
</dbReference>
<organism evidence="7 8">
    <name type="scientific">Methylohalomonas lacus</name>
    <dbReference type="NCBI Taxonomy" id="398773"/>
    <lineage>
        <taxon>Bacteria</taxon>
        <taxon>Pseudomonadati</taxon>
        <taxon>Pseudomonadota</taxon>
        <taxon>Gammaproteobacteria</taxon>
        <taxon>Methylohalomonadales</taxon>
        <taxon>Methylohalomonadaceae</taxon>
        <taxon>Methylohalomonas</taxon>
    </lineage>
</organism>
<evidence type="ECO:0000256" key="3">
    <source>
        <dbReference type="ARBA" id="ARBA00022448"/>
    </source>
</evidence>
<sequence>MKILVAVKQIAALDEDFELREDGKDVDPDYLDYELNEWDDYSYEEALRIMEAGGEGEVEIVPVTVGPDEADDGLRRCLAKGGERGIRIWDDAITGSDPSAIARILVKVIEREQPDMVFAGTLSSDHSFAQTGMAIAAGLGWPHAAVVNHLEYKPGDSSAVVHRELEGGLEEKLSIDLPAVLTIQLGINDPRYASLRGIKQAKSKDIEVLSHGDLGLSDDDVGEKGSLSRVRRMVIPEKGQAEMIEGTAAEQAERVAQIVKELKGAA</sequence>
<dbReference type="AlphaFoldDB" id="A0AAE3L5R6"/>
<name>A0AAE3L5R6_9GAMM</name>
<dbReference type="GO" id="GO:0009055">
    <property type="term" value="F:electron transfer activity"/>
    <property type="evidence" value="ECO:0007669"/>
    <property type="project" value="InterPro"/>
</dbReference>
<keyword evidence="3" id="KW-0813">Transport</keyword>
<accession>A0AAE3L5R6</accession>
<keyword evidence="8" id="KW-1185">Reference proteome</keyword>
<dbReference type="SUPFAM" id="SSF52402">
    <property type="entry name" value="Adenine nucleotide alpha hydrolases-like"/>
    <property type="match status" value="1"/>
</dbReference>
<evidence type="ECO:0000256" key="5">
    <source>
        <dbReference type="ARBA" id="ARBA00042002"/>
    </source>
</evidence>
<dbReference type="CDD" id="cd01714">
    <property type="entry name" value="ETF_beta"/>
    <property type="match status" value="1"/>
</dbReference>
<evidence type="ECO:0000256" key="1">
    <source>
        <dbReference type="ARBA" id="ARBA00007557"/>
    </source>
</evidence>
<proteinExistence type="inferred from homology"/>
<reference evidence="7" key="1">
    <citation type="submission" date="2022-08" db="EMBL/GenBank/DDBJ databases">
        <title>Genomic Encyclopedia of Type Strains, Phase III (KMG-III): the genomes of soil and plant-associated and newly described type strains.</title>
        <authorList>
            <person name="Whitman W."/>
        </authorList>
    </citation>
    <scope>NUCLEOTIDE SEQUENCE</scope>
    <source>
        <strain evidence="7">HMT 1</strain>
    </source>
</reference>
<gene>
    <name evidence="7" type="ORF">J2T55_001869</name>
</gene>
<dbReference type="PIRSF" id="PIRSF000090">
    <property type="entry name" value="Beta-ETF"/>
    <property type="match status" value="1"/>
</dbReference>
<comment type="caution">
    <text evidence="7">The sequence shown here is derived from an EMBL/GenBank/DDBJ whole genome shotgun (WGS) entry which is preliminary data.</text>
</comment>
<dbReference type="PANTHER" id="PTHR21294">
    <property type="entry name" value="ELECTRON TRANSFER FLAVOPROTEIN BETA-SUBUNIT"/>
    <property type="match status" value="1"/>
</dbReference>
<protein>
    <recommendedName>
        <fullName evidence="2">Electron transfer flavoprotein subunit beta</fullName>
    </recommendedName>
    <alternativeName>
        <fullName evidence="5">Electron transfer flavoprotein small subunit</fullName>
    </alternativeName>
</protein>